<gene>
    <name evidence="3" type="ORF">HYQ43_01555</name>
</gene>
<dbReference type="PANTHER" id="PTHR33606">
    <property type="entry name" value="PROTEIN YCII"/>
    <property type="match status" value="1"/>
</dbReference>
<dbReference type="Proteomes" id="UP000509322">
    <property type="component" value="Chromosome 1"/>
</dbReference>
<dbReference type="Pfam" id="PF03795">
    <property type="entry name" value="YCII"/>
    <property type="match status" value="1"/>
</dbReference>
<evidence type="ECO:0000259" key="2">
    <source>
        <dbReference type="Pfam" id="PF03795"/>
    </source>
</evidence>
<accession>A0A7H9BP09</accession>
<dbReference type="InterPro" id="IPR051807">
    <property type="entry name" value="Sec-metab_biosynth-assoc"/>
</dbReference>
<dbReference type="Gene3D" id="3.30.70.1060">
    <property type="entry name" value="Dimeric alpha+beta barrel"/>
    <property type="match status" value="1"/>
</dbReference>
<dbReference type="SUPFAM" id="SSF54909">
    <property type="entry name" value="Dimeric alpha+beta barrel"/>
    <property type="match status" value="1"/>
</dbReference>
<protein>
    <recommendedName>
        <fullName evidence="2">YCII-related domain-containing protein</fullName>
    </recommendedName>
</protein>
<evidence type="ECO:0000313" key="4">
    <source>
        <dbReference type="Proteomes" id="UP000509322"/>
    </source>
</evidence>
<dbReference type="InterPro" id="IPR011008">
    <property type="entry name" value="Dimeric_a/b-barrel"/>
</dbReference>
<proteinExistence type="inferred from homology"/>
<organism evidence="3 4">
    <name type="scientific">Paracoccus pantotrophus</name>
    <name type="common">Thiosphaera pantotropha</name>
    <dbReference type="NCBI Taxonomy" id="82367"/>
    <lineage>
        <taxon>Bacteria</taxon>
        <taxon>Pseudomonadati</taxon>
        <taxon>Pseudomonadota</taxon>
        <taxon>Alphaproteobacteria</taxon>
        <taxon>Rhodobacterales</taxon>
        <taxon>Paracoccaceae</taxon>
        <taxon>Paracoccus</taxon>
    </lineage>
</organism>
<dbReference type="PANTHER" id="PTHR33606:SF3">
    <property type="entry name" value="PROTEIN YCII"/>
    <property type="match status" value="1"/>
</dbReference>
<comment type="similarity">
    <text evidence="1">Belongs to the YciI family.</text>
</comment>
<dbReference type="RefSeq" id="WP_179921357.1">
    <property type="nucleotide sequence ID" value="NZ_CP058689.1"/>
</dbReference>
<dbReference type="AlphaFoldDB" id="A0A7H9BP09"/>
<evidence type="ECO:0000256" key="1">
    <source>
        <dbReference type="ARBA" id="ARBA00007689"/>
    </source>
</evidence>
<reference evidence="3 4" key="1">
    <citation type="submission" date="2020-07" db="EMBL/GenBank/DDBJ databases">
        <title>The complete genome of Paracoccus pantotrophus ACCC 10489.</title>
        <authorList>
            <person name="Si Y."/>
        </authorList>
    </citation>
    <scope>NUCLEOTIDE SEQUENCE [LARGE SCALE GENOMIC DNA]</scope>
    <source>
        <strain evidence="3 4">ACCC10489</strain>
    </source>
</reference>
<name>A0A7H9BP09_PARPN</name>
<dbReference type="InterPro" id="IPR005545">
    <property type="entry name" value="YCII"/>
</dbReference>
<feature type="domain" description="YCII-related" evidence="2">
    <location>
        <begin position="1"/>
        <end position="88"/>
    </location>
</feature>
<dbReference type="EMBL" id="CP058689">
    <property type="protein sequence ID" value="QLH13020.1"/>
    <property type="molecule type" value="Genomic_DNA"/>
</dbReference>
<evidence type="ECO:0000313" key="3">
    <source>
        <dbReference type="EMBL" id="QLH13020.1"/>
    </source>
</evidence>
<sequence>MPYVITFIDDDGVIEKKKEIRPIHIEYVSGNTHRILASGGFFPDDDNFPNGGLIILDTESRQEAVDYIENDPFFLHGIFSKYTIRRWKKFAWDGKRA</sequence>